<keyword evidence="1" id="KW-0732">Signal</keyword>
<comment type="caution">
    <text evidence="2">The sequence shown here is derived from an EMBL/GenBank/DDBJ whole genome shotgun (WGS) entry which is preliminary data.</text>
</comment>
<accession>A0ABS8TGR4</accession>
<keyword evidence="3" id="KW-1185">Reference proteome</keyword>
<protein>
    <recommendedName>
        <fullName evidence="4">Secreted protein</fullName>
    </recommendedName>
</protein>
<evidence type="ECO:0000313" key="3">
    <source>
        <dbReference type="Proteomes" id="UP000823775"/>
    </source>
</evidence>
<feature type="chain" id="PRO_5046661879" description="Secreted protein" evidence="1">
    <location>
        <begin position="27"/>
        <end position="69"/>
    </location>
</feature>
<name>A0ABS8TGR4_DATST</name>
<evidence type="ECO:0000313" key="2">
    <source>
        <dbReference type="EMBL" id="MCD7470682.1"/>
    </source>
</evidence>
<gene>
    <name evidence="2" type="ORF">HAX54_010702</name>
</gene>
<evidence type="ECO:0000256" key="1">
    <source>
        <dbReference type="SAM" id="SignalP"/>
    </source>
</evidence>
<feature type="signal peptide" evidence="1">
    <location>
        <begin position="1"/>
        <end position="26"/>
    </location>
</feature>
<organism evidence="2 3">
    <name type="scientific">Datura stramonium</name>
    <name type="common">Jimsonweed</name>
    <name type="synonym">Common thornapple</name>
    <dbReference type="NCBI Taxonomy" id="4076"/>
    <lineage>
        <taxon>Eukaryota</taxon>
        <taxon>Viridiplantae</taxon>
        <taxon>Streptophyta</taxon>
        <taxon>Embryophyta</taxon>
        <taxon>Tracheophyta</taxon>
        <taxon>Spermatophyta</taxon>
        <taxon>Magnoliopsida</taxon>
        <taxon>eudicotyledons</taxon>
        <taxon>Gunneridae</taxon>
        <taxon>Pentapetalae</taxon>
        <taxon>asterids</taxon>
        <taxon>lamiids</taxon>
        <taxon>Solanales</taxon>
        <taxon>Solanaceae</taxon>
        <taxon>Solanoideae</taxon>
        <taxon>Datureae</taxon>
        <taxon>Datura</taxon>
    </lineage>
</organism>
<evidence type="ECO:0008006" key="4">
    <source>
        <dbReference type="Google" id="ProtNLM"/>
    </source>
</evidence>
<proteinExistence type="predicted"/>
<dbReference type="EMBL" id="JACEIK010001597">
    <property type="protein sequence ID" value="MCD7470682.1"/>
    <property type="molecule type" value="Genomic_DNA"/>
</dbReference>
<reference evidence="2 3" key="1">
    <citation type="journal article" date="2021" name="BMC Genomics">
        <title>Datura genome reveals duplications of psychoactive alkaloid biosynthetic genes and high mutation rate following tissue culture.</title>
        <authorList>
            <person name="Rajewski A."/>
            <person name="Carter-House D."/>
            <person name="Stajich J."/>
            <person name="Litt A."/>
        </authorList>
    </citation>
    <scope>NUCLEOTIDE SEQUENCE [LARGE SCALE GENOMIC DNA]</scope>
    <source>
        <strain evidence="2">AR-01</strain>
    </source>
</reference>
<dbReference type="Proteomes" id="UP000823775">
    <property type="component" value="Unassembled WGS sequence"/>
</dbReference>
<sequence>MFMLLTSIPRHKFVLLSLSLMDSASAKSSLLSPEADIQRTQYAFSILSSLNVLRNCADLISKYIMCSEL</sequence>